<gene>
    <name evidence="2" type="ORF">ColLi_12123</name>
</gene>
<dbReference type="EMBL" id="BPPX01000039">
    <property type="protein sequence ID" value="GJC89285.1"/>
    <property type="molecule type" value="Genomic_DNA"/>
</dbReference>
<proteinExistence type="predicted"/>
<feature type="region of interest" description="Disordered" evidence="1">
    <location>
        <begin position="1"/>
        <end position="52"/>
    </location>
</feature>
<dbReference type="AlphaFoldDB" id="A0AA37GXT1"/>
<reference evidence="2 3" key="1">
    <citation type="submission" date="2021-07" db="EMBL/GenBank/DDBJ databases">
        <title>Genome data of Colletotrichum spaethianum.</title>
        <authorList>
            <person name="Utami Y.D."/>
            <person name="Hiruma K."/>
        </authorList>
    </citation>
    <scope>NUCLEOTIDE SEQUENCE [LARGE SCALE GENOMIC DNA]</scope>
    <source>
        <strain evidence="2 3">MAFF 242679</strain>
    </source>
</reference>
<evidence type="ECO:0000313" key="3">
    <source>
        <dbReference type="Proteomes" id="UP001055172"/>
    </source>
</evidence>
<keyword evidence="3" id="KW-1185">Reference proteome</keyword>
<comment type="caution">
    <text evidence="2">The sequence shown here is derived from an EMBL/GenBank/DDBJ whole genome shotgun (WGS) entry which is preliminary data.</text>
</comment>
<protein>
    <submittedName>
        <fullName evidence="2">Uncharacterized protein</fullName>
    </submittedName>
</protein>
<dbReference type="Proteomes" id="UP001055172">
    <property type="component" value="Unassembled WGS sequence"/>
</dbReference>
<name>A0AA37GXT1_9PEZI</name>
<sequence>MAAKGIDQHWSPVLSTPPVDESLPRAPLSLSELERIPSPGRAGRRRFETGSAMPKYGHSGGFDWSKDWTLDRAGAKLENSWRKLHMQEATCPHQLAAFLPYRHRAAADHGDDAQTVKKEAVARRAIRAATERNDS</sequence>
<accession>A0AA37GXT1</accession>
<evidence type="ECO:0000313" key="2">
    <source>
        <dbReference type="EMBL" id="GJC89285.1"/>
    </source>
</evidence>
<evidence type="ECO:0000256" key="1">
    <source>
        <dbReference type="SAM" id="MobiDB-lite"/>
    </source>
</evidence>
<organism evidence="2 3">
    <name type="scientific">Colletotrichum liriopes</name>
    <dbReference type="NCBI Taxonomy" id="708192"/>
    <lineage>
        <taxon>Eukaryota</taxon>
        <taxon>Fungi</taxon>
        <taxon>Dikarya</taxon>
        <taxon>Ascomycota</taxon>
        <taxon>Pezizomycotina</taxon>
        <taxon>Sordariomycetes</taxon>
        <taxon>Hypocreomycetidae</taxon>
        <taxon>Glomerellales</taxon>
        <taxon>Glomerellaceae</taxon>
        <taxon>Colletotrichum</taxon>
        <taxon>Colletotrichum spaethianum species complex</taxon>
    </lineage>
</organism>